<sequence length="1225" mass="146205">MKKNQFFHIVENNDLSTASGENSFFDLSVNSNVDFKNEEKEKKNFDNVDVDNVQRDILNNLTKRNALNYLGLCNKKENFEHFKCANRSHEKSTLHAHIKCNKHKGKNDYDMYPACIKYEYENNISSDMLNCTERNVSNIEPSDVSNYKLSDVVHLPNSCYSNINQEEVMNRDCVKNKTIYNNRETKRKNDFYCLQQIIHNNLNNNYDKNEIKIFHIYHDNRAECLFNDISVIKFYGHKNICIYENKNYIYNKINTNLFQHNEEKKKMMSFNVDNDIYEYLYKEKIKLVNNKKDGNCSADGFNNKKDESNKEVQYFQFYIHKYPSFLKDKIKTFIHIYNMFSVYPYINHKFIEDGIYSENLKVTWSCEKLLHIRWHFCEENELKEILNDIVLNKKKEHNFDENFMKINDFLYINFLTQEIKILDIRNNQFDENNYIILNGSGLCFSAHYYIMVPYHRYINESSRKDNTNDKNGDANKNDKNYHLTYEYIYLSQLFNIYDDFNICFLYPLCVSYFFYYHLFVKDKIKNVVASSPQGISEMEDIKYNNTCEESYINQLNDIYVKLKNCFKKNILDDTHNSTIKVKGDTIEFLIPQSCYKNFENVEFVNEKSYYLTLLYVICISKHGLYDNQKKLANMDWCNDYNILHDNCFSAADLKDGYNKCTGTNNCSNKYTSGSSNCHCTSAPTNSTTRKFNCDNPMKAYHGEGEKWQWWCRENLLCSNEIKEISNLRNIFPDNIKNYFNTCNKIDNIIKVSIRNDGMCFFYVKSIVSEYLFYSFFILFNSKENLLQLMRSRKTSNHNGNIKSDSVDNEDDIKGNYDNAKKNNNNNKVIYNNNNKVIYNNNNNNNNNVICNNNNNNNNVICNNNNNNVICNNNNNNIICNNNNNIICNNNNYSINCSVGNLDRHITNDSKKDNCTFVPKLNQNMSVHNNKEHLTDDGSRLEGYYKLNNKFYYLNPINLLHTFNNTDLQNDDSLYNFNYVNNKSGLSPMFANIHRIFEINNIKNVYNDIYICENKKVNTFKLINIMNKEKKKILTPYYFNINELTPLFFLRLSNTHIYDINRQMNKVFEYINYNNKTFTPFLKEHENYEMNVQLDLLENIYTINNELYLLYTKKINYSHDIYKYNYLYVQDYLLKNYMLYYNIYFTIHDELKKNAYYKLKYTNKNKETISIHFTVSFNYVYDQLKSHFQLTPQFCITHIEQNSHQNFEEHNYISFIQNYVNEKCLK</sequence>
<dbReference type="EMBL" id="LT594635">
    <property type="protein sequence ID" value="SCP03389.1"/>
    <property type="molecule type" value="Genomic_DNA"/>
</dbReference>
<proteinExistence type="predicted"/>
<keyword evidence="2" id="KW-1185">Reference proteome</keyword>
<accession>A0A1D3TEL2</accession>
<reference evidence="1 2" key="1">
    <citation type="submission" date="2016-06" db="EMBL/GenBank/DDBJ databases">
        <authorList>
            <consortium name="Pathogen Informatics"/>
        </authorList>
    </citation>
    <scope>NUCLEOTIDE SEQUENCE [LARGE SCALE GENOMIC DNA]</scope>
</reference>
<organism evidence="1 2">
    <name type="scientific">Plasmodium malariae</name>
    <dbReference type="NCBI Taxonomy" id="5858"/>
    <lineage>
        <taxon>Eukaryota</taxon>
        <taxon>Sar</taxon>
        <taxon>Alveolata</taxon>
        <taxon>Apicomplexa</taxon>
        <taxon>Aconoidasida</taxon>
        <taxon>Haemosporida</taxon>
        <taxon>Plasmodiidae</taxon>
        <taxon>Plasmodium</taxon>
        <taxon>Plasmodium (Plasmodium)</taxon>
    </lineage>
</organism>
<dbReference type="GeneID" id="39871757"/>
<dbReference type="AlphaFoldDB" id="A0A1D3TEL2"/>
<dbReference type="KEGG" id="pmal:PMUG01_14044600"/>
<dbReference type="OrthoDB" id="376143at2759"/>
<dbReference type="Proteomes" id="UP000219813">
    <property type="component" value="Chromosome 14"/>
</dbReference>
<evidence type="ECO:0000313" key="2">
    <source>
        <dbReference type="Proteomes" id="UP000219813"/>
    </source>
</evidence>
<protein>
    <submittedName>
        <fullName evidence="1">Uncharacterized protein</fullName>
    </submittedName>
</protein>
<evidence type="ECO:0000313" key="1">
    <source>
        <dbReference type="EMBL" id="SCP03389.1"/>
    </source>
</evidence>
<name>A0A1D3TEL2_PLAMA</name>
<dbReference type="VEuPathDB" id="PlasmoDB:PmUG01_14044600"/>
<dbReference type="RefSeq" id="XP_028864343.1">
    <property type="nucleotide sequence ID" value="XM_029008011.1"/>
</dbReference>
<dbReference type="OMA" id="HIYDINR"/>
<gene>
    <name evidence="1" type="primary">PmUG01_14044600</name>
    <name evidence="1" type="ORF">PMUG01_14044600</name>
</gene>